<keyword evidence="2" id="KW-0812">Transmembrane</keyword>
<protein>
    <submittedName>
        <fullName evidence="4">Variant surface glycoprotein 1125.4057</fullName>
    </submittedName>
</protein>
<evidence type="ECO:0000256" key="2">
    <source>
        <dbReference type="SAM" id="Phobius"/>
    </source>
</evidence>
<dbReference type="SUPFAM" id="SSF58087">
    <property type="entry name" value="Variant surface glycoprotein (N-terminal domain)"/>
    <property type="match status" value="1"/>
</dbReference>
<dbReference type="VEuPathDB" id="TriTrypDB:Tb427_000196500"/>
<keyword evidence="3" id="KW-0732">Signal</keyword>
<organism evidence="4">
    <name type="scientific">Trypanosoma brucei</name>
    <dbReference type="NCBI Taxonomy" id="5691"/>
    <lineage>
        <taxon>Eukaryota</taxon>
        <taxon>Discoba</taxon>
        <taxon>Euglenozoa</taxon>
        <taxon>Kinetoplastea</taxon>
        <taxon>Metakinetoplastina</taxon>
        <taxon>Trypanosomatida</taxon>
        <taxon>Trypanosomatidae</taxon>
        <taxon>Trypanosoma</taxon>
    </lineage>
</organism>
<keyword evidence="2" id="KW-0472">Membrane</keyword>
<name>A0A1J0R9W4_9TRYP</name>
<feature type="region of interest" description="Disordered" evidence="1">
    <location>
        <begin position="412"/>
        <end position="441"/>
    </location>
</feature>
<evidence type="ECO:0000313" key="4">
    <source>
        <dbReference type="EMBL" id="APD74592.1"/>
    </source>
</evidence>
<feature type="chain" id="PRO_5012452937" evidence="3">
    <location>
        <begin position="23"/>
        <end position="527"/>
    </location>
</feature>
<sequence length="527" mass="56518">MFIIRGALITAVLATIVPKVQGATPGLDAITKPCQEARFLDNLAGELESNLAAAVVKAAQLNADFRTLTLVATCQATAPYAPKAALLAAATAAAAANLESEIRAKQKTVTGVAAILARRAAQLRLANDHRTTAMKAEGNAVPAYGGTALYLTASNEHTCTQAYVMQQSPPAACDSTSSTPAYLATGSQEVETEGSIRLAGDNYLTLQKIKTVVHGVGTLGGSALNGDYTTHCADASQNKGSVTKGLGLSIRWDDTSDTAYTTEKLAALTGGGANCKGLDGTETPDKTDKTTAAKAICSYLKAKIQIPNRPLDNTEASLANQASYRQLVQLISDGSIDSATLETNAKTAASKLLASSTETPQQTIIEKLADTQITYKKDKEDNKVAVNNAETGASYGKIYALCFGQQQKALTEARNRPVSKNGPAQDETQNKPEEPKKRADECKKHLTETPCKDAKGCEFDEKKPEGERCFPKVDTEKKDEKSFFINLIILSVMYFLLYLWHFKRILAQIVVFMNLREFSELYKIAII</sequence>
<proteinExistence type="predicted"/>
<evidence type="ECO:0000256" key="1">
    <source>
        <dbReference type="SAM" id="MobiDB-lite"/>
    </source>
</evidence>
<dbReference type="EMBL" id="KX700636">
    <property type="protein sequence ID" value="APD74592.1"/>
    <property type="molecule type" value="Genomic_DNA"/>
</dbReference>
<dbReference type="VEuPathDB" id="TriTrypDB:Tb927.11.18580"/>
<keyword evidence="2" id="KW-1133">Transmembrane helix</keyword>
<evidence type="ECO:0000256" key="3">
    <source>
        <dbReference type="SAM" id="SignalP"/>
    </source>
</evidence>
<reference evidence="4" key="1">
    <citation type="submission" date="2016-08" db="EMBL/GenBank/DDBJ databases">
        <title>VSG repertoire of Trypanosoma brucei EATRO 1125.</title>
        <authorList>
            <person name="Cross G.A."/>
        </authorList>
    </citation>
    <scope>NUCLEOTIDE SEQUENCE</scope>
    <source>
        <strain evidence="4">EATRO 1125</strain>
    </source>
</reference>
<feature type="compositionally biased region" description="Basic and acidic residues" evidence="1">
    <location>
        <begin position="428"/>
        <end position="441"/>
    </location>
</feature>
<feature type="transmembrane region" description="Helical" evidence="2">
    <location>
        <begin position="483"/>
        <end position="500"/>
    </location>
</feature>
<dbReference type="AlphaFoldDB" id="A0A1J0R9W4"/>
<feature type="signal peptide" evidence="3">
    <location>
        <begin position="1"/>
        <end position="22"/>
    </location>
</feature>
<accession>A0A1J0R9W4</accession>